<keyword evidence="4" id="KW-1185">Reference proteome</keyword>
<feature type="region of interest" description="Disordered" evidence="1">
    <location>
        <begin position="24"/>
        <end position="44"/>
    </location>
</feature>
<feature type="signal peptide" evidence="2">
    <location>
        <begin position="1"/>
        <end position="24"/>
    </location>
</feature>
<feature type="chain" id="PRO_5043630672" evidence="2">
    <location>
        <begin position="25"/>
        <end position="117"/>
    </location>
</feature>
<evidence type="ECO:0000256" key="2">
    <source>
        <dbReference type="SAM" id="SignalP"/>
    </source>
</evidence>
<evidence type="ECO:0000256" key="1">
    <source>
        <dbReference type="SAM" id="MobiDB-lite"/>
    </source>
</evidence>
<comment type="caution">
    <text evidence="3">The sequence shown here is derived from an EMBL/GenBank/DDBJ whole genome shotgun (WGS) entry which is preliminary data.</text>
</comment>
<accession>A0AAV7F6G5</accession>
<keyword evidence="2" id="KW-0732">Signal</keyword>
<evidence type="ECO:0000313" key="3">
    <source>
        <dbReference type="EMBL" id="KAG9456524.1"/>
    </source>
</evidence>
<gene>
    <name evidence="3" type="ORF">H6P81_001032</name>
</gene>
<dbReference type="EMBL" id="JAINDJ010000002">
    <property type="protein sequence ID" value="KAG9456524.1"/>
    <property type="molecule type" value="Genomic_DNA"/>
</dbReference>
<protein>
    <submittedName>
        <fullName evidence="3">Uncharacterized protein</fullName>
    </submittedName>
</protein>
<dbReference type="Proteomes" id="UP000825729">
    <property type="component" value="Unassembled WGS sequence"/>
</dbReference>
<sequence length="117" mass="12456">MAALRSLSILLALLLLSILGPAASISSSQRKSKSAHSGGKQANEDCCKAINDGIFKKDRSNVSIGDCRAKKPNENCCQAIFAGILKAGCSSTCGSLKYNMDPEFLHLVRIMGILLKQ</sequence>
<organism evidence="3 4">
    <name type="scientific">Aristolochia fimbriata</name>
    <name type="common">White veined hardy Dutchman's pipe vine</name>
    <dbReference type="NCBI Taxonomy" id="158543"/>
    <lineage>
        <taxon>Eukaryota</taxon>
        <taxon>Viridiplantae</taxon>
        <taxon>Streptophyta</taxon>
        <taxon>Embryophyta</taxon>
        <taxon>Tracheophyta</taxon>
        <taxon>Spermatophyta</taxon>
        <taxon>Magnoliopsida</taxon>
        <taxon>Magnoliidae</taxon>
        <taxon>Piperales</taxon>
        <taxon>Aristolochiaceae</taxon>
        <taxon>Aristolochia</taxon>
    </lineage>
</organism>
<evidence type="ECO:0000313" key="4">
    <source>
        <dbReference type="Proteomes" id="UP000825729"/>
    </source>
</evidence>
<proteinExistence type="predicted"/>
<name>A0AAV7F6G5_ARIFI</name>
<dbReference type="AlphaFoldDB" id="A0AAV7F6G5"/>
<reference evidence="3 4" key="1">
    <citation type="submission" date="2021-07" db="EMBL/GenBank/DDBJ databases">
        <title>The Aristolochia fimbriata genome: insights into angiosperm evolution, floral development and chemical biosynthesis.</title>
        <authorList>
            <person name="Jiao Y."/>
        </authorList>
    </citation>
    <scope>NUCLEOTIDE SEQUENCE [LARGE SCALE GENOMIC DNA]</scope>
    <source>
        <strain evidence="3">IBCAS-2021</strain>
        <tissue evidence="3">Leaf</tissue>
    </source>
</reference>